<organism evidence="1 2">
    <name type="scientific">Vigna angularis var. angularis</name>
    <dbReference type="NCBI Taxonomy" id="157739"/>
    <lineage>
        <taxon>Eukaryota</taxon>
        <taxon>Viridiplantae</taxon>
        <taxon>Streptophyta</taxon>
        <taxon>Embryophyta</taxon>
        <taxon>Tracheophyta</taxon>
        <taxon>Spermatophyta</taxon>
        <taxon>Magnoliopsida</taxon>
        <taxon>eudicotyledons</taxon>
        <taxon>Gunneridae</taxon>
        <taxon>Pentapetalae</taxon>
        <taxon>rosids</taxon>
        <taxon>fabids</taxon>
        <taxon>Fabales</taxon>
        <taxon>Fabaceae</taxon>
        <taxon>Papilionoideae</taxon>
        <taxon>50 kb inversion clade</taxon>
        <taxon>NPAAA clade</taxon>
        <taxon>indigoferoid/millettioid clade</taxon>
        <taxon>Phaseoleae</taxon>
        <taxon>Vigna</taxon>
    </lineage>
</organism>
<feature type="non-terminal residue" evidence="1">
    <location>
        <position position="1"/>
    </location>
</feature>
<reference evidence="1 2" key="1">
    <citation type="journal article" date="2015" name="Sci. Rep.">
        <title>The power of single molecule real-time sequencing technology in the de novo assembly of a eukaryotic genome.</title>
        <authorList>
            <person name="Sakai H."/>
            <person name="Naito K."/>
            <person name="Ogiso-Tanaka E."/>
            <person name="Takahashi Y."/>
            <person name="Iseki K."/>
            <person name="Muto C."/>
            <person name="Satou K."/>
            <person name="Teruya K."/>
            <person name="Shiroma A."/>
            <person name="Shimoji M."/>
            <person name="Hirano T."/>
            <person name="Itoh T."/>
            <person name="Kaga A."/>
            <person name="Tomooka N."/>
        </authorList>
    </citation>
    <scope>NUCLEOTIDE SEQUENCE [LARGE SCALE GENOMIC DNA]</scope>
    <source>
        <strain evidence="2">cv. Shumari</strain>
    </source>
</reference>
<proteinExistence type="predicted"/>
<sequence>FDLVQAPLSELIHSFHSLTNDDTNEPTEPTNPAELDVPTSIVHNVDLYATETEDVPETASKFIEEDKLVSKFWADKVQEEDEIISE</sequence>
<dbReference type="Proteomes" id="UP000291084">
    <property type="component" value="Chromosome 6"/>
</dbReference>
<evidence type="ECO:0000313" key="2">
    <source>
        <dbReference type="Proteomes" id="UP000291084"/>
    </source>
</evidence>
<dbReference type="EMBL" id="AP015039">
    <property type="protein sequence ID" value="BAT89517.1"/>
    <property type="molecule type" value="Genomic_DNA"/>
</dbReference>
<dbReference type="AlphaFoldDB" id="A0A0S3S9Q8"/>
<gene>
    <name evidence="1" type="primary">Vigan.06G048900</name>
    <name evidence="1" type="ORF">VIGAN_06048900</name>
</gene>
<evidence type="ECO:0000313" key="1">
    <source>
        <dbReference type="EMBL" id="BAT89517.1"/>
    </source>
</evidence>
<protein>
    <submittedName>
        <fullName evidence="1">Uncharacterized protein</fullName>
    </submittedName>
</protein>
<keyword evidence="2" id="KW-1185">Reference proteome</keyword>
<accession>A0A0S3S9Q8</accession>
<name>A0A0S3S9Q8_PHAAN</name>